<dbReference type="Proteomes" id="UP000688137">
    <property type="component" value="Unassembled WGS sequence"/>
</dbReference>
<protein>
    <submittedName>
        <fullName evidence="2">Uncharacterized protein</fullName>
    </submittedName>
</protein>
<gene>
    <name evidence="2" type="ORF">PPRIM_AZ9-3.1.T0170254</name>
</gene>
<accession>A0A8S1K7T8</accession>
<evidence type="ECO:0000313" key="2">
    <source>
        <dbReference type="EMBL" id="CAD8050831.1"/>
    </source>
</evidence>
<evidence type="ECO:0000313" key="3">
    <source>
        <dbReference type="Proteomes" id="UP000688137"/>
    </source>
</evidence>
<evidence type="ECO:0000256" key="1">
    <source>
        <dbReference type="SAM" id="Coils"/>
    </source>
</evidence>
<proteinExistence type="predicted"/>
<keyword evidence="1" id="KW-0175">Coiled coil</keyword>
<comment type="caution">
    <text evidence="2">The sequence shown here is derived from an EMBL/GenBank/DDBJ whole genome shotgun (WGS) entry which is preliminary data.</text>
</comment>
<sequence>MLYDSKSSKIFSPPKIFFDLDKKRNDAMDIVQHQHGEVQDYIEQVNDKTLIAIQMEEQRLNQRYFHLLNQLEKTKQQIIKLEEKLRQQNDLDNHPQIKQIISELSKVDQYRLALIKKTTQLTQELQLNQFTIKELKEQVQNKRLQIRDCVRDCWQIQQQIINSKSNYTQSTSRTQRIHLQSLDISSNRSNINLFITNQDTNTHQLSLSQLPPIKLKKPSKIILLEVLQKASFRGQQQPVNDIIEIYKQINILRRKITEQKQEIKKKQNQYSSIRNLLIYCANLSLKQFKNKQKITNHNGYANSIYFDFNTSINQSITEISSNPNRERKIQNILYDTLQQIMINMIDTKQKDEQNSTQESIIKNAISIEQFMQFSSEQILGLLALQPRLMHELLEKFEIKYRQLGMLSQKMKILTQNY</sequence>
<organism evidence="2 3">
    <name type="scientific">Paramecium primaurelia</name>
    <dbReference type="NCBI Taxonomy" id="5886"/>
    <lineage>
        <taxon>Eukaryota</taxon>
        <taxon>Sar</taxon>
        <taxon>Alveolata</taxon>
        <taxon>Ciliophora</taxon>
        <taxon>Intramacronucleata</taxon>
        <taxon>Oligohymenophorea</taxon>
        <taxon>Peniculida</taxon>
        <taxon>Parameciidae</taxon>
        <taxon>Paramecium</taxon>
    </lineage>
</organism>
<reference evidence="2" key="1">
    <citation type="submission" date="2021-01" db="EMBL/GenBank/DDBJ databases">
        <authorList>
            <consortium name="Genoscope - CEA"/>
            <person name="William W."/>
        </authorList>
    </citation>
    <scope>NUCLEOTIDE SEQUENCE</scope>
</reference>
<feature type="coiled-coil region" evidence="1">
    <location>
        <begin position="57"/>
        <end position="91"/>
    </location>
</feature>
<keyword evidence="3" id="KW-1185">Reference proteome</keyword>
<dbReference type="EMBL" id="CAJJDM010000012">
    <property type="protein sequence ID" value="CAD8050831.1"/>
    <property type="molecule type" value="Genomic_DNA"/>
</dbReference>
<feature type="coiled-coil region" evidence="1">
    <location>
        <begin position="242"/>
        <end position="276"/>
    </location>
</feature>
<name>A0A8S1K7T8_PARPR</name>
<dbReference type="AlphaFoldDB" id="A0A8S1K7T8"/>